<keyword evidence="4" id="KW-1185">Reference proteome</keyword>
<dbReference type="RefSeq" id="WP_310408947.1">
    <property type="nucleotide sequence ID" value="NZ_JAVDYC010000001.1"/>
</dbReference>
<dbReference type="InterPro" id="IPR000073">
    <property type="entry name" value="AB_hydrolase_1"/>
</dbReference>
<evidence type="ECO:0000313" key="3">
    <source>
        <dbReference type="EMBL" id="MDR7320442.1"/>
    </source>
</evidence>
<comment type="caution">
    <text evidence="3">The sequence shown here is derived from an EMBL/GenBank/DDBJ whole genome shotgun (WGS) entry which is preliminary data.</text>
</comment>
<dbReference type="EMBL" id="JAVDYC010000001">
    <property type="protein sequence ID" value="MDR7320442.1"/>
    <property type="molecule type" value="Genomic_DNA"/>
</dbReference>
<reference evidence="3 4" key="1">
    <citation type="submission" date="2023-07" db="EMBL/GenBank/DDBJ databases">
        <title>Sequencing the genomes of 1000 actinobacteria strains.</title>
        <authorList>
            <person name="Klenk H.-P."/>
        </authorList>
    </citation>
    <scope>NUCLEOTIDE SEQUENCE [LARGE SCALE GENOMIC DNA]</scope>
    <source>
        <strain evidence="3 4">DSM 44711</strain>
    </source>
</reference>
<dbReference type="InterPro" id="IPR029058">
    <property type="entry name" value="AB_hydrolase_fold"/>
</dbReference>
<dbReference type="GO" id="GO:0003824">
    <property type="term" value="F:catalytic activity"/>
    <property type="evidence" value="ECO:0007669"/>
    <property type="project" value="UniProtKB-ARBA"/>
</dbReference>
<evidence type="ECO:0000256" key="1">
    <source>
        <dbReference type="SAM" id="MobiDB-lite"/>
    </source>
</evidence>
<dbReference type="Pfam" id="PF00561">
    <property type="entry name" value="Abhydrolase_1"/>
    <property type="match status" value="1"/>
</dbReference>
<gene>
    <name evidence="3" type="ORF">J2S44_000692</name>
</gene>
<organism evidence="3 4">
    <name type="scientific">Catenuloplanes niger</name>
    <dbReference type="NCBI Taxonomy" id="587534"/>
    <lineage>
        <taxon>Bacteria</taxon>
        <taxon>Bacillati</taxon>
        <taxon>Actinomycetota</taxon>
        <taxon>Actinomycetes</taxon>
        <taxon>Micromonosporales</taxon>
        <taxon>Micromonosporaceae</taxon>
        <taxon>Catenuloplanes</taxon>
    </lineage>
</organism>
<sequence>MSWIDVRGSRIRYHATGAPDAPPVVLLHGIGRSLEDWSPQHPLLDDAYRVISVDLPGFGLSRRLREPVTLASLAGGVWATLDALGETRPVHLIGNSLGGAVSMRMLTGDPARVRTLTLVNSAGFGREVTFAMRLLAVPGLGRPLLGRVRPRIARRAEASIFADRSLVTEERVATAIRLARQPDFAAVYLEIARELGGFRGIAGPWRSELLARVSRTPRPTLIVWGERDLILPAAHLAAARAALPHARWHLFPRTGHMPQLERPAEFATLARAHLAPPAEEHRQVTGPPGERGEAAGPAGERAAG</sequence>
<evidence type="ECO:0000259" key="2">
    <source>
        <dbReference type="Pfam" id="PF00561"/>
    </source>
</evidence>
<dbReference type="PANTHER" id="PTHR43689:SF8">
    <property type="entry name" value="ALPHA_BETA-HYDROLASES SUPERFAMILY PROTEIN"/>
    <property type="match status" value="1"/>
</dbReference>
<dbReference type="SUPFAM" id="SSF53474">
    <property type="entry name" value="alpha/beta-Hydrolases"/>
    <property type="match status" value="1"/>
</dbReference>
<protein>
    <submittedName>
        <fullName evidence="3">Pimeloyl-ACP methyl ester carboxylesterase</fullName>
    </submittedName>
</protein>
<dbReference type="AlphaFoldDB" id="A0AAE4CQF3"/>
<dbReference type="PRINTS" id="PR00111">
    <property type="entry name" value="ABHYDROLASE"/>
</dbReference>
<feature type="domain" description="AB hydrolase-1" evidence="2">
    <location>
        <begin position="22"/>
        <end position="263"/>
    </location>
</feature>
<name>A0AAE4CQF3_9ACTN</name>
<dbReference type="PANTHER" id="PTHR43689">
    <property type="entry name" value="HYDROLASE"/>
    <property type="match status" value="1"/>
</dbReference>
<accession>A0AAE4CQF3</accession>
<dbReference type="Proteomes" id="UP001183629">
    <property type="component" value="Unassembled WGS sequence"/>
</dbReference>
<feature type="compositionally biased region" description="Low complexity" evidence="1">
    <location>
        <begin position="294"/>
        <end position="304"/>
    </location>
</feature>
<dbReference type="Gene3D" id="3.40.50.1820">
    <property type="entry name" value="alpha/beta hydrolase"/>
    <property type="match status" value="1"/>
</dbReference>
<evidence type="ECO:0000313" key="4">
    <source>
        <dbReference type="Proteomes" id="UP001183629"/>
    </source>
</evidence>
<proteinExistence type="predicted"/>
<feature type="region of interest" description="Disordered" evidence="1">
    <location>
        <begin position="276"/>
        <end position="304"/>
    </location>
</feature>